<dbReference type="OrthoDB" id="2096480at2759"/>
<sequence>MALAQLGTRSFLVEQNEDTIRVPKMDVTNARSMEILRAMGLADEYRQLGPKEELEHWLTPFTTGMGEHGHHLFTWPLEGNKAVRRRINTTNDGTTPTEPPLRSSQIVLEAFLKEKCTSSPLITCKFGWKFDCCTETTSGVVSTMVEVSGTVHMLKSRYLVGSDGASSAVRKHLGIQTSGYKFPVKFFMTFFQSNELAERRHFGHFWHIVTPKGFLVDTNAGNLFASHHIFAENDDPSALDPIEVAQSNLGGAGEPWKFRIDKILAHSVWQPQFRCADSLSTPSGNIFLVGDAAHAVPPHGGHSLNTGILGMWNLSWKLAAVVNGWGGSELLQSYNTEMRPIAMEIINAVGGHITRQHSYSTLVTQNLDIIDKDTPEGEKIRRRVGAMIRDIGNHGRFYGRELDQRLRSDVIFPDAASDESKEPVWDPLQYNPSTWPGMRAPHVWLQDGQTSLFDHYGLWWTLVGFQNEHSNTKNEVLSAFQQVAYKLSIPLKTVELNEEDHARRLWERDFVLVRPDGHVAWRSSGTALDETVILRVLKVVSGMN</sequence>
<name>A0A3M7M659_9PLEO</name>
<evidence type="ECO:0000256" key="1">
    <source>
        <dbReference type="ARBA" id="ARBA00022630"/>
    </source>
</evidence>
<dbReference type="InterPro" id="IPR036188">
    <property type="entry name" value="FAD/NAD-bd_sf"/>
</dbReference>
<dbReference type="InterPro" id="IPR050641">
    <property type="entry name" value="RIFMO-like"/>
</dbReference>
<organism evidence="5 6">
    <name type="scientific">Pyrenophora seminiperda CCB06</name>
    <dbReference type="NCBI Taxonomy" id="1302712"/>
    <lineage>
        <taxon>Eukaryota</taxon>
        <taxon>Fungi</taxon>
        <taxon>Dikarya</taxon>
        <taxon>Ascomycota</taxon>
        <taxon>Pezizomycotina</taxon>
        <taxon>Dothideomycetes</taxon>
        <taxon>Pleosporomycetidae</taxon>
        <taxon>Pleosporales</taxon>
        <taxon>Pleosporineae</taxon>
        <taxon>Pleosporaceae</taxon>
        <taxon>Pyrenophora</taxon>
    </lineage>
</organism>
<evidence type="ECO:0000313" key="5">
    <source>
        <dbReference type="EMBL" id="RMZ69985.1"/>
    </source>
</evidence>
<protein>
    <submittedName>
        <fullName evidence="5">FAD binding domain-containing</fullName>
    </submittedName>
</protein>
<keyword evidence="6" id="KW-1185">Reference proteome</keyword>
<dbReference type="Gene3D" id="3.50.50.60">
    <property type="entry name" value="FAD/NAD(P)-binding domain"/>
    <property type="match status" value="1"/>
</dbReference>
<dbReference type="Pfam" id="PF21274">
    <property type="entry name" value="Rng_hyd_C"/>
    <property type="match status" value="1"/>
</dbReference>
<dbReference type="Pfam" id="PF01494">
    <property type="entry name" value="FAD_binding_3"/>
    <property type="match status" value="1"/>
</dbReference>
<dbReference type="InterPro" id="IPR002938">
    <property type="entry name" value="FAD-bd"/>
</dbReference>
<dbReference type="SUPFAM" id="SSF51905">
    <property type="entry name" value="FAD/NAD(P)-binding domain"/>
    <property type="match status" value="1"/>
</dbReference>
<accession>A0A3M7M659</accession>
<dbReference type="PRINTS" id="PR00420">
    <property type="entry name" value="RNGMNOXGNASE"/>
</dbReference>
<keyword evidence="2" id="KW-0274">FAD</keyword>
<dbReference type="PANTHER" id="PTHR43004">
    <property type="entry name" value="TRK SYSTEM POTASSIUM UPTAKE PROTEIN"/>
    <property type="match status" value="1"/>
</dbReference>
<evidence type="ECO:0000256" key="2">
    <source>
        <dbReference type="ARBA" id="ARBA00022827"/>
    </source>
</evidence>
<feature type="domain" description="FAD-binding" evidence="4">
    <location>
        <begin position="3"/>
        <end position="347"/>
    </location>
</feature>
<keyword evidence="3" id="KW-0560">Oxidoreductase</keyword>
<reference evidence="5 6" key="1">
    <citation type="journal article" date="2014" name="PLoS ONE">
        <title>De novo Genome Assembly of the Fungal Plant Pathogen Pyrenophora semeniperda.</title>
        <authorList>
            <person name="Soliai M.M."/>
            <person name="Meyer S.E."/>
            <person name="Udall J.A."/>
            <person name="Elzinga D.E."/>
            <person name="Hermansen R.A."/>
            <person name="Bodily P.M."/>
            <person name="Hart A.A."/>
            <person name="Coleman C.E."/>
        </authorList>
    </citation>
    <scope>NUCLEOTIDE SEQUENCE [LARGE SCALE GENOMIC DNA]</scope>
    <source>
        <strain evidence="5 6">CCB06</strain>
        <tissue evidence="5">Mycelium</tissue>
    </source>
</reference>
<evidence type="ECO:0000256" key="3">
    <source>
        <dbReference type="ARBA" id="ARBA00023002"/>
    </source>
</evidence>
<evidence type="ECO:0000259" key="4">
    <source>
        <dbReference type="Pfam" id="PF01494"/>
    </source>
</evidence>
<evidence type="ECO:0000313" key="6">
    <source>
        <dbReference type="Proteomes" id="UP000265663"/>
    </source>
</evidence>
<dbReference type="Proteomes" id="UP000265663">
    <property type="component" value="Unassembled WGS sequence"/>
</dbReference>
<dbReference type="GO" id="GO:0071949">
    <property type="term" value="F:FAD binding"/>
    <property type="evidence" value="ECO:0007669"/>
    <property type="project" value="InterPro"/>
</dbReference>
<dbReference type="AlphaFoldDB" id="A0A3M7M659"/>
<dbReference type="Gene3D" id="3.30.9.10">
    <property type="entry name" value="D-Amino Acid Oxidase, subunit A, domain 2"/>
    <property type="match status" value="1"/>
</dbReference>
<proteinExistence type="predicted"/>
<gene>
    <name evidence="5" type="ORF">GMOD_00000008</name>
</gene>
<dbReference type="GO" id="GO:0016709">
    <property type="term" value="F:oxidoreductase activity, acting on paired donors, with incorporation or reduction of molecular oxygen, NAD(P)H as one donor, and incorporation of one atom of oxygen"/>
    <property type="evidence" value="ECO:0007669"/>
    <property type="project" value="UniProtKB-ARBA"/>
</dbReference>
<dbReference type="PANTHER" id="PTHR43004:SF21">
    <property type="entry name" value="FAD-BINDING DOMAIN-CONTAINING PROTEIN-RELATED"/>
    <property type="match status" value="1"/>
</dbReference>
<dbReference type="Gene3D" id="3.40.30.120">
    <property type="match status" value="1"/>
</dbReference>
<keyword evidence="1" id="KW-0285">Flavoprotein</keyword>
<dbReference type="EMBL" id="KE747824">
    <property type="protein sequence ID" value="RMZ69985.1"/>
    <property type="molecule type" value="Genomic_DNA"/>
</dbReference>